<dbReference type="PANTHER" id="PTHR37302:SF3">
    <property type="entry name" value="DAMAGE-INDUCIBLE PROTEIN DINB"/>
    <property type="match status" value="1"/>
</dbReference>
<accession>A0A2V3VWH4</accession>
<dbReference type="EMBL" id="QJJQ01000012">
    <property type="protein sequence ID" value="PXW85098.1"/>
    <property type="molecule type" value="Genomic_DNA"/>
</dbReference>
<gene>
    <name evidence="4" type="ORF">DFR56_11276</name>
</gene>
<feature type="binding site" evidence="3">
    <location>
        <position position="130"/>
    </location>
    <ligand>
        <name>a divalent metal cation</name>
        <dbReference type="ChEBI" id="CHEBI:60240"/>
    </ligand>
</feature>
<evidence type="ECO:0000256" key="1">
    <source>
        <dbReference type="ARBA" id="ARBA00008635"/>
    </source>
</evidence>
<name>A0A2V3VWH4_9BACI</name>
<dbReference type="InterPro" id="IPR007837">
    <property type="entry name" value="DinB"/>
</dbReference>
<dbReference type="PANTHER" id="PTHR37302">
    <property type="entry name" value="SLR1116 PROTEIN"/>
    <property type="match status" value="1"/>
</dbReference>
<dbReference type="GO" id="GO:0046872">
    <property type="term" value="F:metal ion binding"/>
    <property type="evidence" value="ECO:0007669"/>
    <property type="project" value="UniProtKB-KW"/>
</dbReference>
<dbReference type="Proteomes" id="UP000247978">
    <property type="component" value="Unassembled WGS sequence"/>
</dbReference>
<feature type="binding site" evidence="3">
    <location>
        <position position="126"/>
    </location>
    <ligand>
        <name>a divalent metal cation</name>
        <dbReference type="ChEBI" id="CHEBI:60240"/>
    </ligand>
</feature>
<feature type="binding site" evidence="3">
    <location>
        <position position="47"/>
    </location>
    <ligand>
        <name>a divalent metal cation</name>
        <dbReference type="ChEBI" id="CHEBI:60240"/>
    </ligand>
</feature>
<evidence type="ECO:0000256" key="2">
    <source>
        <dbReference type="ARBA" id="ARBA00022723"/>
    </source>
</evidence>
<dbReference type="SUPFAM" id="SSF109854">
    <property type="entry name" value="DinB/YfiT-like putative metalloenzymes"/>
    <property type="match status" value="1"/>
</dbReference>
<evidence type="ECO:0000256" key="3">
    <source>
        <dbReference type="PIRSR" id="PIRSR607837-1"/>
    </source>
</evidence>
<evidence type="ECO:0000313" key="5">
    <source>
        <dbReference type="Proteomes" id="UP000247978"/>
    </source>
</evidence>
<keyword evidence="2 3" id="KW-0479">Metal-binding</keyword>
<comment type="similarity">
    <text evidence="1">Belongs to the DinB family.</text>
</comment>
<dbReference type="Pfam" id="PF05163">
    <property type="entry name" value="DinB"/>
    <property type="match status" value="1"/>
</dbReference>
<comment type="caution">
    <text evidence="4">The sequence shown here is derived from an EMBL/GenBank/DDBJ whole genome shotgun (WGS) entry which is preliminary data.</text>
</comment>
<protein>
    <submittedName>
        <fullName evidence="4">Putative damage-inducible protein DinB</fullName>
    </submittedName>
</protein>
<keyword evidence="5" id="KW-1185">Reference proteome</keyword>
<evidence type="ECO:0000313" key="4">
    <source>
        <dbReference type="EMBL" id="PXW85098.1"/>
    </source>
</evidence>
<sequence length="159" mass="19184">MIKIKKFFEYNWQIRDEWFKWCKQLAPEALTEKRVGGVESILFTLFHIVDVEYSWIRGIQKKEDIVFHFSDYDTLEKVKTLSDELRKELIHFLKTDIENIKDHFIKVPWDKDTYSIDEILHHIVIHEIHHIGQLSVWSRELHLAPVQANFIGRQFNLIP</sequence>
<dbReference type="AlphaFoldDB" id="A0A2V3VWH4"/>
<organism evidence="4 5">
    <name type="scientific">Pseudogracilibacillus auburnensis</name>
    <dbReference type="NCBI Taxonomy" id="1494959"/>
    <lineage>
        <taxon>Bacteria</taxon>
        <taxon>Bacillati</taxon>
        <taxon>Bacillota</taxon>
        <taxon>Bacilli</taxon>
        <taxon>Bacillales</taxon>
        <taxon>Bacillaceae</taxon>
        <taxon>Pseudogracilibacillus</taxon>
    </lineage>
</organism>
<dbReference type="Gene3D" id="1.20.120.450">
    <property type="entry name" value="dinb family like domain"/>
    <property type="match status" value="1"/>
</dbReference>
<reference evidence="4 5" key="1">
    <citation type="submission" date="2018-05" db="EMBL/GenBank/DDBJ databases">
        <title>Genomic Encyclopedia of Type Strains, Phase IV (KMG-IV): sequencing the most valuable type-strain genomes for metagenomic binning, comparative biology and taxonomic classification.</title>
        <authorList>
            <person name="Goeker M."/>
        </authorList>
    </citation>
    <scope>NUCLEOTIDE SEQUENCE [LARGE SCALE GENOMIC DNA]</scope>
    <source>
        <strain evidence="4 5">DSM 28556</strain>
    </source>
</reference>
<proteinExistence type="inferred from homology"/>
<dbReference type="InterPro" id="IPR034660">
    <property type="entry name" value="DinB/YfiT-like"/>
</dbReference>